<sequence>MLTADAGGDIGLAIVLAAFLSIVPVIGPIIAIILVVAVVADTCTGSLKGHRSKVEQKDHPTYMVKLHELNPNEDQVFKYPEAEIRVNYQH</sequence>
<evidence type="ECO:0000256" key="1">
    <source>
        <dbReference type="SAM" id="Phobius"/>
    </source>
</evidence>
<protein>
    <submittedName>
        <fullName evidence="2">Uncharacterized protein</fullName>
    </submittedName>
</protein>
<organism evidence="2 3">
    <name type="scientific">Candidatus Magasanikbacteria bacterium CG_4_9_14_0_2_um_filter_42_11</name>
    <dbReference type="NCBI Taxonomy" id="1974643"/>
    <lineage>
        <taxon>Bacteria</taxon>
        <taxon>Candidatus Magasanikiibacteriota</taxon>
    </lineage>
</organism>
<gene>
    <name evidence="2" type="ORF">CO030_01120</name>
</gene>
<proteinExistence type="predicted"/>
<accession>A0A2M8FAM1</accession>
<keyword evidence="1" id="KW-1133">Transmembrane helix</keyword>
<reference evidence="3" key="1">
    <citation type="submission" date="2017-09" db="EMBL/GenBank/DDBJ databases">
        <title>Depth-based differentiation of microbial function through sediment-hosted aquifers and enrichment of novel symbionts in the deep terrestrial subsurface.</title>
        <authorList>
            <person name="Probst A.J."/>
            <person name="Ladd B."/>
            <person name="Jarett J.K."/>
            <person name="Geller-Mcgrath D.E."/>
            <person name="Sieber C.M.K."/>
            <person name="Emerson J.B."/>
            <person name="Anantharaman K."/>
            <person name="Thomas B.C."/>
            <person name="Malmstrom R."/>
            <person name="Stieglmeier M."/>
            <person name="Klingl A."/>
            <person name="Woyke T."/>
            <person name="Ryan C.M."/>
            <person name="Banfield J.F."/>
        </authorList>
    </citation>
    <scope>NUCLEOTIDE SEQUENCE [LARGE SCALE GENOMIC DNA]</scope>
</reference>
<evidence type="ECO:0000313" key="3">
    <source>
        <dbReference type="Proteomes" id="UP000231456"/>
    </source>
</evidence>
<name>A0A2M8FAM1_9BACT</name>
<keyword evidence="1" id="KW-0812">Transmembrane</keyword>
<evidence type="ECO:0000313" key="2">
    <source>
        <dbReference type="EMBL" id="PJC52782.1"/>
    </source>
</evidence>
<keyword evidence="1" id="KW-0472">Membrane</keyword>
<dbReference type="AlphaFoldDB" id="A0A2M8FAM1"/>
<feature type="transmembrane region" description="Helical" evidence="1">
    <location>
        <begin position="12"/>
        <end position="40"/>
    </location>
</feature>
<dbReference type="EMBL" id="PFRH01000041">
    <property type="protein sequence ID" value="PJC52782.1"/>
    <property type="molecule type" value="Genomic_DNA"/>
</dbReference>
<comment type="caution">
    <text evidence="2">The sequence shown here is derived from an EMBL/GenBank/DDBJ whole genome shotgun (WGS) entry which is preliminary data.</text>
</comment>
<dbReference type="Proteomes" id="UP000231456">
    <property type="component" value="Unassembled WGS sequence"/>
</dbReference>